<reference evidence="2" key="1">
    <citation type="submission" date="2015-07" db="EMBL/GenBank/DDBJ databases">
        <title>Genome sequencing of Sunxiuqinia dokdonensis strain SK.</title>
        <authorList>
            <person name="Ahn S."/>
            <person name="Kim B.-C."/>
        </authorList>
    </citation>
    <scope>NUCLEOTIDE SEQUENCE [LARGE SCALE GENOMIC DNA]</scope>
    <source>
        <strain evidence="2">SK</strain>
    </source>
</reference>
<evidence type="ECO:0000313" key="2">
    <source>
        <dbReference type="Proteomes" id="UP000036958"/>
    </source>
</evidence>
<dbReference type="EMBL" id="LGIA01000190">
    <property type="protein sequence ID" value="KOH43370.1"/>
    <property type="molecule type" value="Genomic_DNA"/>
</dbReference>
<protein>
    <submittedName>
        <fullName evidence="1">Uncharacterized protein</fullName>
    </submittedName>
</protein>
<accession>A0A0L8V4F4</accession>
<gene>
    <name evidence="1" type="ORF">NC99_37970</name>
</gene>
<organism evidence="1 2">
    <name type="scientific">Sunxiuqinia dokdonensis</name>
    <dbReference type="NCBI Taxonomy" id="1409788"/>
    <lineage>
        <taxon>Bacteria</taxon>
        <taxon>Pseudomonadati</taxon>
        <taxon>Bacteroidota</taxon>
        <taxon>Bacteroidia</taxon>
        <taxon>Marinilabiliales</taxon>
        <taxon>Prolixibacteraceae</taxon>
        <taxon>Sunxiuqinia</taxon>
    </lineage>
</organism>
<name>A0A0L8V4F4_9BACT</name>
<comment type="caution">
    <text evidence="1">The sequence shown here is derived from an EMBL/GenBank/DDBJ whole genome shotgun (WGS) entry which is preliminary data.</text>
</comment>
<sequence>MQTLIYSLVLREINELMYQMPLYGTEWHWRNVKMETLEQTVVLRS</sequence>
<keyword evidence="2" id="KW-1185">Reference proteome</keyword>
<dbReference type="STRING" id="1409788.NC99_37970"/>
<dbReference type="AlphaFoldDB" id="A0A0L8V4F4"/>
<evidence type="ECO:0000313" key="1">
    <source>
        <dbReference type="EMBL" id="KOH43370.1"/>
    </source>
</evidence>
<proteinExistence type="predicted"/>
<dbReference type="Proteomes" id="UP000036958">
    <property type="component" value="Unassembled WGS sequence"/>
</dbReference>